<dbReference type="Proteomes" id="UP000324133">
    <property type="component" value="Unassembled WGS sequence"/>
</dbReference>
<dbReference type="GO" id="GO:0009007">
    <property type="term" value="F:site-specific DNA-methyltransferase (adenine-specific) activity"/>
    <property type="evidence" value="ECO:0007669"/>
    <property type="project" value="UniProtKB-EC"/>
</dbReference>
<evidence type="ECO:0000256" key="3">
    <source>
        <dbReference type="ARBA" id="ARBA00022679"/>
    </source>
</evidence>
<evidence type="ECO:0000259" key="8">
    <source>
        <dbReference type="Pfam" id="PF20466"/>
    </source>
</evidence>
<dbReference type="PRINTS" id="PR00507">
    <property type="entry name" value="N12N6MTFRASE"/>
</dbReference>
<accession>A0A5B6TGV0</accession>
<evidence type="ECO:0000256" key="5">
    <source>
        <dbReference type="SAM" id="MobiDB-lite"/>
    </source>
</evidence>
<comment type="caution">
    <text evidence="10">The sequence shown here is derived from an EMBL/GenBank/DDBJ whole genome shotgun (WGS) entry which is preliminary data.</text>
</comment>
<dbReference type="GO" id="GO:0003676">
    <property type="term" value="F:nucleic acid binding"/>
    <property type="evidence" value="ECO:0007669"/>
    <property type="project" value="InterPro"/>
</dbReference>
<dbReference type="Pfam" id="PF20473">
    <property type="entry name" value="MmeI_Mtase"/>
    <property type="match status" value="1"/>
</dbReference>
<dbReference type="Pfam" id="PF20465">
    <property type="entry name" value="MmeI_hel"/>
    <property type="match status" value="1"/>
</dbReference>
<dbReference type="InterPro" id="IPR046816">
    <property type="entry name" value="MmeI_Mtase"/>
</dbReference>
<dbReference type="InterPro" id="IPR029063">
    <property type="entry name" value="SAM-dependent_MTases_sf"/>
</dbReference>
<keyword evidence="11" id="KW-1185">Reference proteome</keyword>
<organism evidence="10 11">
    <name type="scientific">Rufibacter hautae</name>
    <dbReference type="NCBI Taxonomy" id="2595005"/>
    <lineage>
        <taxon>Bacteria</taxon>
        <taxon>Pseudomonadati</taxon>
        <taxon>Bacteroidota</taxon>
        <taxon>Cytophagia</taxon>
        <taxon>Cytophagales</taxon>
        <taxon>Hymenobacteraceae</taxon>
        <taxon>Rufibacter</taxon>
    </lineage>
</organism>
<keyword evidence="3 10" id="KW-0808">Transferase</keyword>
<dbReference type="Pfam" id="PF20464">
    <property type="entry name" value="MmeI_N"/>
    <property type="match status" value="1"/>
</dbReference>
<dbReference type="AlphaFoldDB" id="A0A5B6TGV0"/>
<keyword evidence="2 10" id="KW-0489">Methyltransferase</keyword>
<dbReference type="RefSeq" id="WP_149089544.1">
    <property type="nucleotide sequence ID" value="NZ_VKKY01000001.1"/>
</dbReference>
<dbReference type="PROSITE" id="PS00092">
    <property type="entry name" value="N6_MTASE"/>
    <property type="match status" value="1"/>
</dbReference>
<evidence type="ECO:0000313" key="10">
    <source>
        <dbReference type="EMBL" id="KAA3439904.1"/>
    </source>
</evidence>
<comment type="catalytic activity">
    <reaction evidence="4">
        <text>a 2'-deoxyadenosine in DNA + S-adenosyl-L-methionine = an N(6)-methyl-2'-deoxyadenosine in DNA + S-adenosyl-L-homocysteine + H(+)</text>
        <dbReference type="Rhea" id="RHEA:15197"/>
        <dbReference type="Rhea" id="RHEA-COMP:12418"/>
        <dbReference type="Rhea" id="RHEA-COMP:12419"/>
        <dbReference type="ChEBI" id="CHEBI:15378"/>
        <dbReference type="ChEBI" id="CHEBI:57856"/>
        <dbReference type="ChEBI" id="CHEBI:59789"/>
        <dbReference type="ChEBI" id="CHEBI:90615"/>
        <dbReference type="ChEBI" id="CHEBI:90616"/>
        <dbReference type="EC" id="2.1.1.72"/>
    </reaction>
</comment>
<dbReference type="OrthoDB" id="32195at2"/>
<reference evidence="10 11" key="1">
    <citation type="submission" date="2019-07" db="EMBL/GenBank/DDBJ databases">
        <title>Rufibacter sp. nov., isolated from lake sediment.</title>
        <authorList>
            <person name="Qu J.-H."/>
        </authorList>
    </citation>
    <scope>NUCLEOTIDE SEQUENCE [LARGE SCALE GENOMIC DNA]</scope>
    <source>
        <strain evidence="10 11">NBS58-1</strain>
    </source>
</reference>
<dbReference type="Pfam" id="PF20466">
    <property type="entry name" value="MmeI_TRD"/>
    <property type="match status" value="1"/>
</dbReference>
<proteinExistence type="predicted"/>
<feature type="domain" description="MmeI-like N-terminal" evidence="6">
    <location>
        <begin position="10"/>
        <end position="232"/>
    </location>
</feature>
<dbReference type="GO" id="GO:0032259">
    <property type="term" value="P:methylation"/>
    <property type="evidence" value="ECO:0007669"/>
    <property type="project" value="UniProtKB-KW"/>
</dbReference>
<evidence type="ECO:0000256" key="4">
    <source>
        <dbReference type="ARBA" id="ARBA00047942"/>
    </source>
</evidence>
<protein>
    <recommendedName>
        <fullName evidence="1">site-specific DNA-methyltransferase (adenine-specific)</fullName>
        <ecNumber evidence="1">2.1.1.72</ecNumber>
    </recommendedName>
</protein>
<name>A0A5B6TGV0_9BACT</name>
<sequence length="1155" mass="130884">MSESNTLSTENFINRWKASGASERANYQLFLTELCELLGVEKPRPASDKVHEATYTFERPVVFDDGEGRTSTNFIDLYKKDCFVLEAKQGADKATVTEAELLGLAKVKTKTGTATRDTRTWEREMKKAKEQALRYARSLPTTEGWPPFLAVVDVGYCIDLYADFARQGKTYVPFPDPISYRITLEELHRPEVQERLRLLFTEPLELDPSRRAARVTRQLAERLAKLASSLEAAGHTPEQVAGFLMRCLFTMFAEDVQLLPDQSFTKLLQDYRQNLQHFPDALRALWQSMDRGGFDPALRTTIPQFNGYLFKNPEALPVTEAQLELLIQAAEAGWADVEPAIFGTLLERALQPRERHKLGAHYTPRAYVERLVMPTVIEPLREEWEAARTASAILEDNGDESGARKEIETFHRRLCSVKVLDPACGSGNFLYVTLEHLKRLEGEVTEYLAHFPGQQALDMTGGYTVTPAQLLGLEVNPRAAAIADVVLWIGYLQWHFRAHGHAQRLSNPILREYGNIKQQDAVLSYSERQPRLDNHGQPVTRWDGHSTKPHPVTGQEVPDETARTVVYDYLNPQPASWPEADFIVGNPPFVGNKRMRDALGEGYTEALRKAYKNAVPDSADFVMYWWYKAAEVLSKDKVERFGFITTNSLTQSFNRRVLQAFMDAKEPISITYAIPDHPWVDSGDGAQVRIAMTVAEKGNFVGRLDLVIVERETGELGKEVVLKEKNGRIHSDISIGANVSDVQILKANYNIGARGIIPHGAGFILSKEEKDKLNPANSLDTIIKPYRNGRDINQVPRMVYVIDTFGYSEKELRDKHGEIYQWLLERVKPERDQNNDKTRRENWWLHARSNEKLRNSIRNLSCYIVTVQTSKHRTFSFLEGTIMPDDKLIAIGSEDEFHLGVLSSNIHTSWASATGGRMGVGNDLVYDKTKCFDPFPFPAATETQKEQIRSLAEQLDTHRKHRQSLHPTLTITDMYNVLEKLKAGEALTAKEQKTHEQGLVSILQQLHQELDAAVAAAYGWPAHLPEEEILERLVALNKERAAEEARGLIRWLRPEYQNPQGIQQADMGIETTAKVVKATAKEVLAWPKTLAEQAQAVQRALQVHERPATAQDLYRQFKPVAKAQQPQRLQQIESLLQTLHGLGLLRKTEQEQYVK</sequence>
<dbReference type="InterPro" id="IPR046819">
    <property type="entry name" value="MmeI_hel"/>
</dbReference>
<gene>
    <name evidence="10" type="ORF">FOA19_04320</name>
</gene>
<evidence type="ECO:0000256" key="1">
    <source>
        <dbReference type="ARBA" id="ARBA00011900"/>
    </source>
</evidence>
<feature type="region of interest" description="Disordered" evidence="5">
    <location>
        <begin position="528"/>
        <end position="557"/>
    </location>
</feature>
<evidence type="ECO:0000259" key="6">
    <source>
        <dbReference type="Pfam" id="PF20464"/>
    </source>
</evidence>
<evidence type="ECO:0000256" key="2">
    <source>
        <dbReference type="ARBA" id="ARBA00022603"/>
    </source>
</evidence>
<dbReference type="EC" id="2.1.1.72" evidence="1"/>
<dbReference type="EMBL" id="VKKY01000001">
    <property type="protein sequence ID" value="KAA3439904.1"/>
    <property type="molecule type" value="Genomic_DNA"/>
</dbReference>
<dbReference type="InterPro" id="IPR050953">
    <property type="entry name" value="N4_N6_ade-DNA_methylase"/>
</dbReference>
<dbReference type="InterPro" id="IPR046820">
    <property type="entry name" value="MmeI_TRD"/>
</dbReference>
<dbReference type="SUPFAM" id="SSF53335">
    <property type="entry name" value="S-adenosyl-L-methionine-dependent methyltransferases"/>
    <property type="match status" value="1"/>
</dbReference>
<evidence type="ECO:0000259" key="9">
    <source>
        <dbReference type="Pfam" id="PF20473"/>
    </source>
</evidence>
<dbReference type="Gene3D" id="3.40.50.150">
    <property type="entry name" value="Vaccinia Virus protein VP39"/>
    <property type="match status" value="1"/>
</dbReference>
<dbReference type="InterPro" id="IPR046817">
    <property type="entry name" value="MmeI_N"/>
</dbReference>
<feature type="domain" description="MmeI-like target recognition" evidence="8">
    <location>
        <begin position="760"/>
        <end position="939"/>
    </location>
</feature>
<feature type="domain" description="MmeI-like helicase spacer" evidence="7">
    <location>
        <begin position="239"/>
        <end position="310"/>
    </location>
</feature>
<dbReference type="PANTHER" id="PTHR33841">
    <property type="entry name" value="DNA METHYLTRANSFERASE YEEA-RELATED"/>
    <property type="match status" value="1"/>
</dbReference>
<evidence type="ECO:0000259" key="7">
    <source>
        <dbReference type="Pfam" id="PF20465"/>
    </source>
</evidence>
<dbReference type="InterPro" id="IPR002052">
    <property type="entry name" value="DNA_methylase_N6_adenine_CS"/>
</dbReference>
<dbReference type="PANTHER" id="PTHR33841:SF1">
    <property type="entry name" value="DNA METHYLTRANSFERASE A"/>
    <property type="match status" value="1"/>
</dbReference>
<evidence type="ECO:0000313" key="11">
    <source>
        <dbReference type="Proteomes" id="UP000324133"/>
    </source>
</evidence>
<feature type="domain" description="MmeI-like DNA-methyltransferase" evidence="9">
    <location>
        <begin position="403"/>
        <end position="688"/>
    </location>
</feature>